<dbReference type="EMBL" id="LAZR01015334">
    <property type="protein sequence ID" value="KKM13646.1"/>
    <property type="molecule type" value="Genomic_DNA"/>
</dbReference>
<accession>A0A0F9HE32</accession>
<name>A0A0F9HE32_9ZZZZ</name>
<reference evidence="1" key="1">
    <citation type="journal article" date="2015" name="Nature">
        <title>Complex archaea that bridge the gap between prokaryotes and eukaryotes.</title>
        <authorList>
            <person name="Spang A."/>
            <person name="Saw J.H."/>
            <person name="Jorgensen S.L."/>
            <person name="Zaremba-Niedzwiedzka K."/>
            <person name="Martijn J."/>
            <person name="Lind A.E."/>
            <person name="van Eijk R."/>
            <person name="Schleper C."/>
            <person name="Guy L."/>
            <person name="Ettema T.J."/>
        </authorList>
    </citation>
    <scope>NUCLEOTIDE SEQUENCE</scope>
</reference>
<dbReference type="AlphaFoldDB" id="A0A0F9HE32"/>
<proteinExistence type="predicted"/>
<organism evidence="1">
    <name type="scientific">marine sediment metagenome</name>
    <dbReference type="NCBI Taxonomy" id="412755"/>
    <lineage>
        <taxon>unclassified sequences</taxon>
        <taxon>metagenomes</taxon>
        <taxon>ecological metagenomes</taxon>
    </lineage>
</organism>
<comment type="caution">
    <text evidence="1">The sequence shown here is derived from an EMBL/GenBank/DDBJ whole genome shotgun (WGS) entry which is preliminary data.</text>
</comment>
<evidence type="ECO:0000313" key="1">
    <source>
        <dbReference type="EMBL" id="KKM13646.1"/>
    </source>
</evidence>
<gene>
    <name evidence="1" type="ORF">LCGC14_1714230</name>
</gene>
<protein>
    <submittedName>
        <fullName evidence="1">Uncharacterized protein</fullName>
    </submittedName>
</protein>
<sequence>MSSKFRTIQTFHILKDNLNYLSSCRMTIEEHGAVRKAQNAAKILMLEWGFEEEEKKE</sequence>